<dbReference type="Pfam" id="PF13649">
    <property type="entry name" value="Methyltransf_25"/>
    <property type="match status" value="1"/>
</dbReference>
<evidence type="ECO:0000256" key="1">
    <source>
        <dbReference type="ARBA" id="ARBA00022679"/>
    </source>
</evidence>
<evidence type="ECO:0000313" key="4">
    <source>
        <dbReference type="Proteomes" id="UP001338137"/>
    </source>
</evidence>
<dbReference type="RefSeq" id="WP_326072621.1">
    <property type="nucleotide sequence ID" value="NZ_JARLKY010000031.1"/>
</dbReference>
<gene>
    <name evidence="3" type="ORF">P4I72_14680</name>
</gene>
<keyword evidence="4" id="KW-1185">Reference proteome</keyword>
<accession>A0ABU6G320</accession>
<keyword evidence="1" id="KW-0808">Transferase</keyword>
<dbReference type="InterPro" id="IPR029063">
    <property type="entry name" value="SAM-dependent_MTases_sf"/>
</dbReference>
<dbReference type="GO" id="GO:0008168">
    <property type="term" value="F:methyltransferase activity"/>
    <property type="evidence" value="ECO:0007669"/>
    <property type="project" value="UniProtKB-KW"/>
</dbReference>
<keyword evidence="3" id="KW-0489">Methyltransferase</keyword>
<protein>
    <submittedName>
        <fullName evidence="3">Class I SAM-dependent methyltransferase</fullName>
    </submittedName>
</protein>
<dbReference type="Proteomes" id="UP001338137">
    <property type="component" value="Unassembled WGS sequence"/>
</dbReference>
<dbReference type="InterPro" id="IPR041698">
    <property type="entry name" value="Methyltransf_25"/>
</dbReference>
<feature type="domain" description="Methyltransferase" evidence="2">
    <location>
        <begin position="56"/>
        <end position="156"/>
    </location>
</feature>
<dbReference type="GO" id="GO:0032259">
    <property type="term" value="P:methylation"/>
    <property type="evidence" value="ECO:0007669"/>
    <property type="project" value="UniProtKB-KW"/>
</dbReference>
<dbReference type="EMBL" id="JARLKY010000031">
    <property type="protein sequence ID" value="MEC0228375.1"/>
    <property type="molecule type" value="Genomic_DNA"/>
</dbReference>
<comment type="caution">
    <text evidence="3">The sequence shown here is derived from an EMBL/GenBank/DDBJ whole genome shotgun (WGS) entry which is preliminary data.</text>
</comment>
<dbReference type="PANTHER" id="PTHR43861">
    <property type="entry name" value="TRANS-ACONITATE 2-METHYLTRANSFERASE-RELATED"/>
    <property type="match status" value="1"/>
</dbReference>
<dbReference type="SUPFAM" id="SSF53335">
    <property type="entry name" value="S-adenosyl-L-methionine-dependent methyltransferases"/>
    <property type="match status" value="1"/>
</dbReference>
<evidence type="ECO:0000259" key="2">
    <source>
        <dbReference type="Pfam" id="PF13649"/>
    </source>
</evidence>
<dbReference type="CDD" id="cd02440">
    <property type="entry name" value="AdoMet_MTases"/>
    <property type="match status" value="1"/>
</dbReference>
<dbReference type="Gene3D" id="3.40.50.150">
    <property type="entry name" value="Vaccinia Virus protein VP39"/>
    <property type="match status" value="1"/>
</dbReference>
<proteinExistence type="predicted"/>
<evidence type="ECO:0000313" key="3">
    <source>
        <dbReference type="EMBL" id="MEC0228375.1"/>
    </source>
</evidence>
<sequence>MNTARLQRIRQEEKQYHEACFEQHRLYAKGSWLDKPIPLVMQLIEKLDNERPLAFLDLGCGVGRNSIPLAQRLKPSIGRIHCVDLLDLALEKLQVYSHEFNVDPLISTEQADISSYEIPPDTYDYIVAASSLEHVKSEESFNKVLRRMAEGTKPGGINFIMMNTNIEEFDQRTGQKRETYIEVVMSQERALASLQAKYTGWERLHLSTTPMRLEITRQDVPILLQADSLMYAVKRPKEAT</sequence>
<name>A0ABU6G320_9BACL</name>
<reference evidence="3 4" key="1">
    <citation type="submission" date="2023-03" db="EMBL/GenBank/DDBJ databases">
        <title>Bacillus Genome Sequencing.</title>
        <authorList>
            <person name="Dunlap C."/>
        </authorList>
    </citation>
    <scope>NUCLEOTIDE SEQUENCE [LARGE SCALE GENOMIC DNA]</scope>
    <source>
        <strain evidence="3 4">BD-533</strain>
    </source>
</reference>
<organism evidence="3 4">
    <name type="scientific">Paenibacillus alba</name>
    <dbReference type="NCBI Taxonomy" id="1197127"/>
    <lineage>
        <taxon>Bacteria</taxon>
        <taxon>Bacillati</taxon>
        <taxon>Bacillota</taxon>
        <taxon>Bacilli</taxon>
        <taxon>Bacillales</taxon>
        <taxon>Paenibacillaceae</taxon>
        <taxon>Paenibacillus</taxon>
    </lineage>
</organism>